<sequence length="225" mass="23560">MYGPVPTPQQRPAVGSSVIVLRVLFVAATLLSFGLLAWVAMLRTAFLRRRQLDWALFVVVMVLSVGCLAVVGSVPETDWRGDLGMAVMLIMMVAVVAHYLVVDVRHHQQPPHGVLYGPAAGIAPGVTQPYPAAAGGVTAPGGGIAQAPTMAAYGYPGQAPPRQYPQAPPAPAPGSGPAPAPFPPQTTAPSAASPQAPRTPQRIDRVRAELDELSDLLRKEEGTGR</sequence>
<dbReference type="Proteomes" id="UP000621266">
    <property type="component" value="Unassembled WGS sequence"/>
</dbReference>
<keyword evidence="2" id="KW-1133">Transmembrane helix</keyword>
<comment type="caution">
    <text evidence="3">The sequence shown here is derived from an EMBL/GenBank/DDBJ whole genome shotgun (WGS) entry which is preliminary data.</text>
</comment>
<dbReference type="EMBL" id="WHPN01000171">
    <property type="protein sequence ID" value="KAF4409782.1"/>
    <property type="molecule type" value="Genomic_DNA"/>
</dbReference>
<gene>
    <name evidence="3" type="ORF">GCU69_07210</name>
</gene>
<feature type="compositionally biased region" description="Basic and acidic residues" evidence="1">
    <location>
        <begin position="201"/>
        <end position="225"/>
    </location>
</feature>
<accession>A0ABQ7FLF4</accession>
<proteinExistence type="predicted"/>
<reference evidence="3 4" key="1">
    <citation type="submission" date="2019-10" db="EMBL/GenBank/DDBJ databases">
        <title>Streptomyces tenebrisbrunneis sp.nov., an endogenous actinomycete isolated from of Lycium ruthenicum.</title>
        <authorList>
            <person name="Ma L."/>
        </authorList>
    </citation>
    <scope>NUCLEOTIDE SEQUENCE [LARGE SCALE GENOMIC DNA]</scope>
    <source>
        <strain evidence="3 4">TRM 66187</strain>
    </source>
</reference>
<keyword evidence="2" id="KW-0472">Membrane</keyword>
<dbReference type="RefSeq" id="WP_156205431.1">
    <property type="nucleotide sequence ID" value="NZ_WHPN01000171.1"/>
</dbReference>
<evidence type="ECO:0000313" key="4">
    <source>
        <dbReference type="Proteomes" id="UP000621266"/>
    </source>
</evidence>
<feature type="transmembrane region" description="Helical" evidence="2">
    <location>
        <begin position="20"/>
        <end position="42"/>
    </location>
</feature>
<protein>
    <recommendedName>
        <fullName evidence="5">Integral membrane protein</fullName>
    </recommendedName>
</protein>
<keyword evidence="2" id="KW-0812">Transmembrane</keyword>
<evidence type="ECO:0000256" key="2">
    <source>
        <dbReference type="SAM" id="Phobius"/>
    </source>
</evidence>
<feature type="transmembrane region" description="Helical" evidence="2">
    <location>
        <begin position="54"/>
        <end position="71"/>
    </location>
</feature>
<name>A0ABQ7FLF4_9ACTN</name>
<feature type="compositionally biased region" description="Pro residues" evidence="1">
    <location>
        <begin position="158"/>
        <end position="186"/>
    </location>
</feature>
<feature type="transmembrane region" description="Helical" evidence="2">
    <location>
        <begin position="83"/>
        <end position="102"/>
    </location>
</feature>
<evidence type="ECO:0000256" key="1">
    <source>
        <dbReference type="SAM" id="MobiDB-lite"/>
    </source>
</evidence>
<organism evidence="3 4">
    <name type="scientific">Streptomyces lycii</name>
    <dbReference type="NCBI Taxonomy" id="2654337"/>
    <lineage>
        <taxon>Bacteria</taxon>
        <taxon>Bacillati</taxon>
        <taxon>Actinomycetota</taxon>
        <taxon>Actinomycetes</taxon>
        <taxon>Kitasatosporales</taxon>
        <taxon>Streptomycetaceae</taxon>
        <taxon>Streptomyces</taxon>
    </lineage>
</organism>
<evidence type="ECO:0000313" key="3">
    <source>
        <dbReference type="EMBL" id="KAF4409782.1"/>
    </source>
</evidence>
<keyword evidence="4" id="KW-1185">Reference proteome</keyword>
<feature type="region of interest" description="Disordered" evidence="1">
    <location>
        <begin position="156"/>
        <end position="225"/>
    </location>
</feature>
<evidence type="ECO:0008006" key="5">
    <source>
        <dbReference type="Google" id="ProtNLM"/>
    </source>
</evidence>
<feature type="compositionally biased region" description="Low complexity" evidence="1">
    <location>
        <begin position="187"/>
        <end position="200"/>
    </location>
</feature>